<dbReference type="InterPro" id="IPR013783">
    <property type="entry name" value="Ig-like_fold"/>
</dbReference>
<evidence type="ECO:0000313" key="2">
    <source>
        <dbReference type="EMBL" id="KFE62193.1"/>
    </source>
</evidence>
<accession>A0A085W3D0</accession>
<feature type="region of interest" description="Disordered" evidence="1">
    <location>
        <begin position="19"/>
        <end position="42"/>
    </location>
</feature>
<dbReference type="STRING" id="394096.DB31_4299"/>
<reference evidence="2 3" key="1">
    <citation type="submission" date="2014-04" db="EMBL/GenBank/DDBJ databases">
        <title>Genome assembly of Hyalangium minutum DSM 14724.</title>
        <authorList>
            <person name="Sharma G."/>
            <person name="Subramanian S."/>
        </authorList>
    </citation>
    <scope>NUCLEOTIDE SEQUENCE [LARGE SCALE GENOMIC DNA]</scope>
    <source>
        <strain evidence="2 3">DSM 14724</strain>
    </source>
</reference>
<dbReference type="AlphaFoldDB" id="A0A085W3D0"/>
<dbReference type="Pfam" id="PF17957">
    <property type="entry name" value="Big_7"/>
    <property type="match status" value="1"/>
</dbReference>
<keyword evidence="3" id="KW-1185">Reference proteome</keyword>
<protein>
    <submittedName>
        <fullName evidence="2">Uncharacterized protein</fullName>
    </submittedName>
</protein>
<organism evidence="2 3">
    <name type="scientific">Hyalangium minutum</name>
    <dbReference type="NCBI Taxonomy" id="394096"/>
    <lineage>
        <taxon>Bacteria</taxon>
        <taxon>Pseudomonadati</taxon>
        <taxon>Myxococcota</taxon>
        <taxon>Myxococcia</taxon>
        <taxon>Myxococcales</taxon>
        <taxon>Cystobacterineae</taxon>
        <taxon>Archangiaceae</taxon>
        <taxon>Hyalangium</taxon>
    </lineage>
</organism>
<dbReference type="Gene3D" id="2.60.40.10">
    <property type="entry name" value="Immunoglobulins"/>
    <property type="match status" value="1"/>
</dbReference>
<dbReference type="EMBL" id="JMCB01000023">
    <property type="protein sequence ID" value="KFE62193.1"/>
    <property type="molecule type" value="Genomic_DNA"/>
</dbReference>
<sequence length="185" mass="19792">MVARLNGSALTAGEPAQITVDHHQPHGGGNPARGGTLSATASDPSGVTRVEFYAGTRLLGTDTTDPYGQLWQDDQIYWGRVSWADGAPFATGRRVQVDVGVEVNSTTNESVDLFYASDANAPSWTYVTTVRGTALGFQASRRMTFSRPGVSRWCAPPCGMTRSTSRPAPAAPWTSTTICRRAPTR</sequence>
<feature type="region of interest" description="Disordered" evidence="1">
    <location>
        <begin position="164"/>
        <end position="185"/>
    </location>
</feature>
<dbReference type="Proteomes" id="UP000028725">
    <property type="component" value="Unassembled WGS sequence"/>
</dbReference>
<evidence type="ECO:0000256" key="1">
    <source>
        <dbReference type="SAM" id="MobiDB-lite"/>
    </source>
</evidence>
<comment type="caution">
    <text evidence="2">The sequence shown here is derived from an EMBL/GenBank/DDBJ whole genome shotgun (WGS) entry which is preliminary data.</text>
</comment>
<evidence type="ECO:0000313" key="3">
    <source>
        <dbReference type="Proteomes" id="UP000028725"/>
    </source>
</evidence>
<proteinExistence type="predicted"/>
<name>A0A085W3D0_9BACT</name>
<gene>
    <name evidence="2" type="ORF">DB31_4299</name>
</gene>